<keyword evidence="6 7" id="KW-0440">LIM domain</keyword>
<dbReference type="Gene3D" id="2.10.110.10">
    <property type="entry name" value="Cysteine Rich Protein"/>
    <property type="match status" value="3"/>
</dbReference>
<evidence type="ECO:0000256" key="6">
    <source>
        <dbReference type="ARBA" id="ARBA00023038"/>
    </source>
</evidence>
<dbReference type="PROSITE" id="PS00478">
    <property type="entry name" value="LIM_DOMAIN_1"/>
    <property type="match status" value="2"/>
</dbReference>
<evidence type="ECO:0000256" key="7">
    <source>
        <dbReference type="PROSITE-ProRule" id="PRU00125"/>
    </source>
</evidence>
<sequence length="573" mass="64819">MEVEPTNRPKWLVELENRKQKPRLAHEAGAGAPCTNCNSMCPGLDLHFWRKICKNCKCGRDDHDVDDDQFPQFDLLFGSSGKFKKKSMRLQVNDKKQNDDETTFEWVPPDTTKELAVDYMKTLPTEKLPIKGSVGAVLRRQLLQKQLPLHDIDYKVCDQLSEQEQKQFEKYLENIKKYVGQGKVTKMFGARPFDRSLMTPVNATDMQKCSSPQHKSYILSTGVQLRTPSSFAMKGPYARHLCDARQNKQAAATAINNNEVLMRSTEEYNCTLDNVSAGSNIARSQPIEGKLIYENLQHPTSTIPTNVVLSAKIIETPDSQNPIDVYISNPLQAELSSSVLQSSVIHSEQLQNQVFPHTLVGGDTQLTDSLQEAIEGLKIDSTKMHKCEKCHDNIRVGDVVVIAEKANNASWHPGCFVCSVCNELLVDLVYFYYKNNLYCGRDLATFLGIPRCFACDELIFVREYTVAEGHNYHVKHFCCWDCDMPLAGQQYITENDRPLCLPCYQQSYAKTCAACNIVIAADQQGVAIKNLNFHATQVCFCCYSCKRNLLNGRMAIKKDKLFCSKECITKFFN</sequence>
<dbReference type="PANTHER" id="PTHR24211">
    <property type="entry name" value="LIM DOMAIN-CONTAINING PROTEIN"/>
    <property type="match status" value="1"/>
</dbReference>
<dbReference type="PROSITE" id="PS50023">
    <property type="entry name" value="LIM_DOMAIN_2"/>
    <property type="match status" value="2"/>
</dbReference>
<dbReference type="GO" id="GO:0005737">
    <property type="term" value="C:cytoplasm"/>
    <property type="evidence" value="ECO:0007669"/>
    <property type="project" value="UniProtKB-SubCell"/>
</dbReference>
<dbReference type="InterPro" id="IPR001781">
    <property type="entry name" value="Znf_LIM"/>
</dbReference>
<dbReference type="AlphaFoldDB" id="A0A195E339"/>
<dbReference type="CDD" id="cd09829">
    <property type="entry name" value="PET_testin"/>
    <property type="match status" value="1"/>
</dbReference>
<keyword evidence="3 7" id="KW-0479">Metal-binding</keyword>
<comment type="subcellular location">
    <subcellularLocation>
        <location evidence="1">Cytoplasm</location>
    </subcellularLocation>
</comment>
<evidence type="ECO:0000256" key="1">
    <source>
        <dbReference type="ARBA" id="ARBA00004496"/>
    </source>
</evidence>
<gene>
    <name evidence="10" type="ORF">ALC57_07972</name>
</gene>
<dbReference type="SUPFAM" id="SSF57716">
    <property type="entry name" value="Glucocorticoid receptor-like (DNA-binding domain)"/>
    <property type="match status" value="2"/>
</dbReference>
<evidence type="ECO:0000313" key="10">
    <source>
        <dbReference type="EMBL" id="KYN19496.1"/>
    </source>
</evidence>
<organism evidence="10 11">
    <name type="scientific">Trachymyrmex cornetzi</name>
    <dbReference type="NCBI Taxonomy" id="471704"/>
    <lineage>
        <taxon>Eukaryota</taxon>
        <taxon>Metazoa</taxon>
        <taxon>Ecdysozoa</taxon>
        <taxon>Arthropoda</taxon>
        <taxon>Hexapoda</taxon>
        <taxon>Insecta</taxon>
        <taxon>Pterygota</taxon>
        <taxon>Neoptera</taxon>
        <taxon>Endopterygota</taxon>
        <taxon>Hymenoptera</taxon>
        <taxon>Apocrita</taxon>
        <taxon>Aculeata</taxon>
        <taxon>Formicoidea</taxon>
        <taxon>Formicidae</taxon>
        <taxon>Myrmicinae</taxon>
        <taxon>Trachymyrmex</taxon>
    </lineage>
</organism>
<feature type="domain" description="PET" evidence="9">
    <location>
        <begin position="85"/>
        <end position="193"/>
    </location>
</feature>
<feature type="domain" description="LIM zinc-binding" evidence="8">
    <location>
        <begin position="450"/>
        <end position="510"/>
    </location>
</feature>
<evidence type="ECO:0000256" key="2">
    <source>
        <dbReference type="ARBA" id="ARBA00022490"/>
    </source>
</evidence>
<keyword evidence="2" id="KW-0963">Cytoplasm</keyword>
<reference evidence="10 11" key="1">
    <citation type="submission" date="2015-09" db="EMBL/GenBank/DDBJ databases">
        <title>Trachymyrmex cornetzi WGS genome.</title>
        <authorList>
            <person name="Nygaard S."/>
            <person name="Hu H."/>
            <person name="Boomsma J."/>
            <person name="Zhang G."/>
        </authorList>
    </citation>
    <scope>NUCLEOTIDE SEQUENCE [LARGE SCALE GENOMIC DNA]</scope>
    <source>
        <strain evidence="10">Tcor2-1</strain>
        <tissue evidence="10">Whole body</tissue>
    </source>
</reference>
<evidence type="ECO:0000256" key="5">
    <source>
        <dbReference type="ARBA" id="ARBA00022833"/>
    </source>
</evidence>
<dbReference type="FunFam" id="2.10.110.10:FF:000005">
    <property type="entry name" value="Testin isoform 1"/>
    <property type="match status" value="1"/>
</dbReference>
<dbReference type="CDD" id="cd09341">
    <property type="entry name" value="LIM2_Testin_like"/>
    <property type="match status" value="1"/>
</dbReference>
<dbReference type="InterPro" id="IPR047120">
    <property type="entry name" value="Pk/Esn/Tes"/>
</dbReference>
<evidence type="ECO:0000256" key="3">
    <source>
        <dbReference type="ARBA" id="ARBA00022723"/>
    </source>
</evidence>
<dbReference type="InterPro" id="IPR033724">
    <property type="entry name" value="PET_testin"/>
</dbReference>
<accession>A0A195E339</accession>
<keyword evidence="5 7" id="KW-0862">Zinc</keyword>
<keyword evidence="4" id="KW-0677">Repeat</keyword>
<dbReference type="PROSITE" id="PS51303">
    <property type="entry name" value="PET"/>
    <property type="match status" value="1"/>
</dbReference>
<proteinExistence type="predicted"/>
<dbReference type="PANTHER" id="PTHR24211:SF22">
    <property type="entry name" value="TESTIN"/>
    <property type="match status" value="1"/>
</dbReference>
<evidence type="ECO:0000256" key="4">
    <source>
        <dbReference type="ARBA" id="ARBA00022737"/>
    </source>
</evidence>
<name>A0A195E339_9HYME</name>
<keyword evidence="11" id="KW-1185">Reference proteome</keyword>
<protein>
    <submittedName>
        <fullName evidence="10">Prickle-like protein 2</fullName>
    </submittedName>
</protein>
<evidence type="ECO:0000259" key="9">
    <source>
        <dbReference type="PROSITE" id="PS51303"/>
    </source>
</evidence>
<dbReference type="SMART" id="SM00132">
    <property type="entry name" value="LIM"/>
    <property type="match status" value="3"/>
</dbReference>
<evidence type="ECO:0000259" key="8">
    <source>
        <dbReference type="PROSITE" id="PS50023"/>
    </source>
</evidence>
<dbReference type="STRING" id="471704.A0A195E339"/>
<feature type="domain" description="LIM zinc-binding" evidence="8">
    <location>
        <begin position="385"/>
        <end position="449"/>
    </location>
</feature>
<dbReference type="EMBL" id="KQ979701">
    <property type="protein sequence ID" value="KYN19496.1"/>
    <property type="molecule type" value="Genomic_DNA"/>
</dbReference>
<dbReference type="InterPro" id="IPR010442">
    <property type="entry name" value="PET_domain"/>
</dbReference>
<dbReference type="CDD" id="cd09340">
    <property type="entry name" value="LIM1_Testin_like"/>
    <property type="match status" value="1"/>
</dbReference>
<dbReference type="Proteomes" id="UP000078492">
    <property type="component" value="Unassembled WGS sequence"/>
</dbReference>
<dbReference type="Pfam" id="PF00412">
    <property type="entry name" value="LIM"/>
    <property type="match status" value="3"/>
</dbReference>
<dbReference type="Pfam" id="PF06297">
    <property type="entry name" value="PET"/>
    <property type="match status" value="1"/>
</dbReference>
<evidence type="ECO:0000313" key="11">
    <source>
        <dbReference type="Proteomes" id="UP000078492"/>
    </source>
</evidence>
<dbReference type="GO" id="GO:0008270">
    <property type="term" value="F:zinc ion binding"/>
    <property type="evidence" value="ECO:0007669"/>
    <property type="project" value="InterPro"/>
</dbReference>